<dbReference type="GO" id="GO:0003676">
    <property type="term" value="F:nucleic acid binding"/>
    <property type="evidence" value="ECO:0007669"/>
    <property type="project" value="InterPro"/>
</dbReference>
<accession>A0A922MVA6</accession>
<dbReference type="GO" id="GO:0004523">
    <property type="term" value="F:RNA-DNA hybrid ribonuclease activity"/>
    <property type="evidence" value="ECO:0007669"/>
    <property type="project" value="InterPro"/>
</dbReference>
<protein>
    <recommendedName>
        <fullName evidence="1">RNase H type-1 domain-containing protein</fullName>
    </recommendedName>
</protein>
<feature type="domain" description="RNase H type-1" evidence="1">
    <location>
        <begin position="1"/>
        <end position="24"/>
    </location>
</feature>
<dbReference type="InterPro" id="IPR002156">
    <property type="entry name" value="RNaseH_domain"/>
</dbReference>
<evidence type="ECO:0000313" key="2">
    <source>
        <dbReference type="EMBL" id="KAH9643065.1"/>
    </source>
</evidence>
<evidence type="ECO:0000313" key="3">
    <source>
        <dbReference type="Proteomes" id="UP000814243"/>
    </source>
</evidence>
<evidence type="ECO:0000259" key="1">
    <source>
        <dbReference type="PROSITE" id="PS50879"/>
    </source>
</evidence>
<reference evidence="2" key="1">
    <citation type="journal article" date="2021" name="G3 (Bethesda)">
        <title>Genome and transcriptome analysis of the beet armyworm Spodoptera exigua reveals targets for pest control. .</title>
        <authorList>
            <person name="Simon S."/>
            <person name="Breeschoten T."/>
            <person name="Jansen H.J."/>
            <person name="Dirks R.P."/>
            <person name="Schranz M.E."/>
            <person name="Ros V.I.D."/>
        </authorList>
    </citation>
    <scope>NUCLEOTIDE SEQUENCE</scope>
    <source>
        <strain evidence="2">TB_SE_WUR_2020</strain>
    </source>
</reference>
<organism evidence="2 3">
    <name type="scientific">Spodoptera exigua</name>
    <name type="common">Beet armyworm</name>
    <name type="synonym">Noctua fulgens</name>
    <dbReference type="NCBI Taxonomy" id="7107"/>
    <lineage>
        <taxon>Eukaryota</taxon>
        <taxon>Metazoa</taxon>
        <taxon>Ecdysozoa</taxon>
        <taxon>Arthropoda</taxon>
        <taxon>Hexapoda</taxon>
        <taxon>Insecta</taxon>
        <taxon>Pterygota</taxon>
        <taxon>Neoptera</taxon>
        <taxon>Endopterygota</taxon>
        <taxon>Lepidoptera</taxon>
        <taxon>Glossata</taxon>
        <taxon>Ditrysia</taxon>
        <taxon>Noctuoidea</taxon>
        <taxon>Noctuidae</taxon>
        <taxon>Amphipyrinae</taxon>
        <taxon>Spodoptera</taxon>
    </lineage>
</organism>
<dbReference type="PROSITE" id="PS50879">
    <property type="entry name" value="RNASE_H_1"/>
    <property type="match status" value="1"/>
</dbReference>
<comment type="caution">
    <text evidence="2">The sequence shown here is derived from an EMBL/GenBank/DDBJ whole genome shotgun (WGS) entry which is preliminary data.</text>
</comment>
<sequence length="315" mass="36368">MWIPSHKGITGNEIADRAAFDGINCINVSNIVKVPFTDCYALIRENIKHVWKDFWKKDQEEKGKWYGTIQSDLPVRPWYDQKQYKYARRDFISTICRLRFGHHRTPAHLARLKLDANDNFPKDSEKGRNGCLLLKGKFYESAKICSLHFKPENYDPLRPKRLLNSAVLVDSVQLCSCGNNVMACKTPFKCLVSPNAMIPTETDTCSTMSGKEHSYCEKDIHIIQNENIESTTPFKCSASSNETIPTHNTHTENIVVNENEPPAKRRRLKDFNVQCKIKFTAGKVFGKKKKNYNKKLREMNKNKRFEVVSKHCSFL</sequence>
<dbReference type="EMBL" id="JACEFF010000160">
    <property type="protein sequence ID" value="KAH9643065.1"/>
    <property type="molecule type" value="Genomic_DNA"/>
</dbReference>
<name>A0A922MVA6_SPOEX</name>
<gene>
    <name evidence="2" type="ORF">HF086_018418</name>
</gene>
<dbReference type="Proteomes" id="UP000814243">
    <property type="component" value="Unassembled WGS sequence"/>
</dbReference>
<dbReference type="AlphaFoldDB" id="A0A922MVA6"/>
<proteinExistence type="predicted"/>